<gene>
    <name evidence="4" type="ORF">BRAFLDRAFT_213439</name>
</gene>
<feature type="domain" description="BTB" evidence="3">
    <location>
        <begin position="36"/>
        <end position="103"/>
    </location>
</feature>
<dbReference type="PANTHER" id="PTHR24412">
    <property type="entry name" value="KELCH PROTEIN"/>
    <property type="match status" value="1"/>
</dbReference>
<reference evidence="4" key="1">
    <citation type="journal article" date="2008" name="Nature">
        <title>The amphioxus genome and the evolution of the chordate karyotype.</title>
        <authorList>
            <consortium name="US DOE Joint Genome Institute (JGI-PGF)"/>
            <person name="Putnam N.H."/>
            <person name="Butts T."/>
            <person name="Ferrier D.E.K."/>
            <person name="Furlong R.F."/>
            <person name="Hellsten U."/>
            <person name="Kawashima T."/>
            <person name="Robinson-Rechavi M."/>
            <person name="Shoguchi E."/>
            <person name="Terry A."/>
            <person name="Yu J.-K."/>
            <person name="Benito-Gutierrez E.L."/>
            <person name="Dubchak I."/>
            <person name="Garcia-Fernandez J."/>
            <person name="Gibson-Brown J.J."/>
            <person name="Grigoriev I.V."/>
            <person name="Horton A.C."/>
            <person name="de Jong P.J."/>
            <person name="Jurka J."/>
            <person name="Kapitonov V.V."/>
            <person name="Kohara Y."/>
            <person name="Kuroki Y."/>
            <person name="Lindquist E."/>
            <person name="Lucas S."/>
            <person name="Osoegawa K."/>
            <person name="Pennacchio L.A."/>
            <person name="Salamov A.A."/>
            <person name="Satou Y."/>
            <person name="Sauka-Spengler T."/>
            <person name="Schmutz J."/>
            <person name="Shin-I T."/>
            <person name="Toyoda A."/>
            <person name="Bronner-Fraser M."/>
            <person name="Fujiyama A."/>
            <person name="Holland L.Z."/>
            <person name="Holland P.W.H."/>
            <person name="Satoh N."/>
            <person name="Rokhsar D.S."/>
        </authorList>
    </citation>
    <scope>NUCLEOTIDE SEQUENCE [LARGE SCALE GENOMIC DNA]</scope>
    <source>
        <strain evidence="4">S238N-H82</strain>
        <tissue evidence="4">Testes</tissue>
    </source>
</reference>
<dbReference type="FunFam" id="1.25.40.420:FF:000001">
    <property type="entry name" value="Kelch-like family member 12"/>
    <property type="match status" value="1"/>
</dbReference>
<keyword evidence="1" id="KW-0880">Kelch repeat</keyword>
<dbReference type="SMART" id="SM00225">
    <property type="entry name" value="BTB"/>
    <property type="match status" value="1"/>
</dbReference>
<organism>
    <name type="scientific">Branchiostoma floridae</name>
    <name type="common">Florida lancelet</name>
    <name type="synonym">Amphioxus</name>
    <dbReference type="NCBI Taxonomy" id="7739"/>
    <lineage>
        <taxon>Eukaryota</taxon>
        <taxon>Metazoa</taxon>
        <taxon>Chordata</taxon>
        <taxon>Cephalochordata</taxon>
        <taxon>Leptocardii</taxon>
        <taxon>Amphioxiformes</taxon>
        <taxon>Branchiostomatidae</taxon>
        <taxon>Branchiostoma</taxon>
    </lineage>
</organism>
<dbReference type="eggNOG" id="KOG4441">
    <property type="taxonomic scope" value="Eukaryota"/>
</dbReference>
<sequence length="571" mass="63178">MAAAQRSQPSLDFCHDTHASTLLQGLQELRSDSVLVDVILCVSGKEIPCHRNVLAACSGYFRAMFCNGHRESKEHKVTIHEASPSALQLLVDYAYTSKVTITEDNAAELMEGANFFQVLPVRDACTKFLSDNLSVTNCMKMVTLGGMLNPILEVDALSYAIKEFAAASKMPEFLDLTKEQLIKLISSDDLNAPEETVYTSVMKWINHDTRKRKKEMRELMELVRFPFMDRMYFIEKVETDNVIRNCCPDIVSEALKYQAYPGEVQSPRTRPRYVCGLREAVVVIGGYEKLEDGMALVCSNDIMMTHSSAQSKESWISVTTMKNNDYDHGFAVAVLGTSDIIVAGGINYQDVWLYQAGLDSWSKLTPMHTERDYCKLAVVQGKVYAIGGRTSSSPLHVTAGVEVYDRSLNKWTEGVSLPQPRFLHAVVVLDGSIYVMGGLDAKGHSTSTVYHFIPGDSQWYSASDMPEVASFITASTVNNSIYVAGLHSKVLCYRPQEDLWTVVANADTGLNRCGMTVFGGKIYIYGGCDNSDNANGTTKVLQLNQEDKSLKQVGTMPKGLLDHVCVTILKG</sequence>
<dbReference type="EMBL" id="GG666488">
    <property type="protein sequence ID" value="EEN64072.1"/>
    <property type="molecule type" value="Genomic_DNA"/>
</dbReference>
<dbReference type="InterPro" id="IPR006652">
    <property type="entry name" value="Kelch_1"/>
</dbReference>
<dbReference type="AlphaFoldDB" id="C3Y6W2"/>
<dbReference type="InParanoid" id="C3Y6W2"/>
<protein>
    <recommendedName>
        <fullName evidence="3">BTB domain-containing protein</fullName>
    </recommendedName>
</protein>
<dbReference type="InterPro" id="IPR011043">
    <property type="entry name" value="Gal_Oxase/kelch_b-propeller"/>
</dbReference>
<proteinExistence type="predicted"/>
<evidence type="ECO:0000259" key="3">
    <source>
        <dbReference type="PROSITE" id="PS50097"/>
    </source>
</evidence>
<keyword evidence="2" id="KW-0677">Repeat</keyword>
<dbReference type="PROSITE" id="PS50097">
    <property type="entry name" value="BTB"/>
    <property type="match status" value="1"/>
</dbReference>
<dbReference type="PIRSF" id="PIRSF037037">
    <property type="entry name" value="Kelch-like_protein_gigaxonin"/>
    <property type="match status" value="1"/>
</dbReference>
<name>C3Y6W2_BRAFL</name>
<dbReference type="Gene3D" id="2.120.10.80">
    <property type="entry name" value="Kelch-type beta propeller"/>
    <property type="match status" value="1"/>
</dbReference>
<dbReference type="InterPro" id="IPR000210">
    <property type="entry name" value="BTB/POZ_dom"/>
</dbReference>
<dbReference type="Gene3D" id="3.30.710.10">
    <property type="entry name" value="Potassium Channel Kv1.1, Chain A"/>
    <property type="match status" value="1"/>
</dbReference>
<evidence type="ECO:0000256" key="1">
    <source>
        <dbReference type="ARBA" id="ARBA00022441"/>
    </source>
</evidence>
<dbReference type="Gene3D" id="1.25.40.420">
    <property type="match status" value="1"/>
</dbReference>
<dbReference type="Pfam" id="PF00651">
    <property type="entry name" value="BTB"/>
    <property type="match status" value="1"/>
</dbReference>
<dbReference type="STRING" id="7739.C3Y6W2"/>
<dbReference type="SMART" id="SM00875">
    <property type="entry name" value="BACK"/>
    <property type="match status" value="1"/>
</dbReference>
<dbReference type="InterPro" id="IPR017096">
    <property type="entry name" value="BTB-kelch_protein"/>
</dbReference>
<accession>C3Y6W2</accession>
<dbReference type="InterPro" id="IPR015915">
    <property type="entry name" value="Kelch-typ_b-propeller"/>
</dbReference>
<dbReference type="SUPFAM" id="SSF54695">
    <property type="entry name" value="POZ domain"/>
    <property type="match status" value="1"/>
</dbReference>
<dbReference type="PANTHER" id="PTHR24412:SF272">
    <property type="entry name" value="KELCH-LIKE PROTEIN DIABLO"/>
    <property type="match status" value="1"/>
</dbReference>
<dbReference type="Pfam" id="PF01344">
    <property type="entry name" value="Kelch_1"/>
    <property type="match status" value="3"/>
</dbReference>
<dbReference type="SMART" id="SM00612">
    <property type="entry name" value="Kelch"/>
    <property type="match status" value="5"/>
</dbReference>
<dbReference type="SUPFAM" id="SSF50965">
    <property type="entry name" value="Galactose oxidase, central domain"/>
    <property type="match status" value="1"/>
</dbReference>
<evidence type="ECO:0000313" key="4">
    <source>
        <dbReference type="EMBL" id="EEN64072.1"/>
    </source>
</evidence>
<dbReference type="InterPro" id="IPR011333">
    <property type="entry name" value="SKP1/BTB/POZ_sf"/>
</dbReference>
<dbReference type="InterPro" id="IPR011705">
    <property type="entry name" value="BACK"/>
</dbReference>
<dbReference type="Pfam" id="PF07707">
    <property type="entry name" value="BACK"/>
    <property type="match status" value="1"/>
</dbReference>
<evidence type="ECO:0000256" key="2">
    <source>
        <dbReference type="ARBA" id="ARBA00022737"/>
    </source>
</evidence>